<evidence type="ECO:0000313" key="1">
    <source>
        <dbReference type="EMBL" id="HFM97421.1"/>
    </source>
</evidence>
<dbReference type="EMBL" id="DSRU01000077">
    <property type="protein sequence ID" value="HFM97421.1"/>
    <property type="molecule type" value="Genomic_DNA"/>
</dbReference>
<proteinExistence type="predicted"/>
<reference evidence="1" key="1">
    <citation type="journal article" date="2020" name="mSystems">
        <title>Genome- and Community-Level Interaction Insights into Carbon Utilization and Element Cycling Functions of Hydrothermarchaeota in Hydrothermal Sediment.</title>
        <authorList>
            <person name="Zhou Z."/>
            <person name="Liu Y."/>
            <person name="Xu W."/>
            <person name="Pan J."/>
            <person name="Luo Z.H."/>
            <person name="Li M."/>
        </authorList>
    </citation>
    <scope>NUCLEOTIDE SEQUENCE [LARGE SCALE GENOMIC DNA]</scope>
    <source>
        <strain evidence="1">SpSt-418</strain>
    </source>
</reference>
<accession>A0A7C3PNL4</accession>
<name>A0A7C3PNL4_9CYAN</name>
<gene>
    <name evidence="1" type="ORF">ENR64_06565</name>
</gene>
<dbReference type="AlphaFoldDB" id="A0A7C3PNL4"/>
<organism evidence="1">
    <name type="scientific">Oscillatoriales cyanobacterium SpSt-418</name>
    <dbReference type="NCBI Taxonomy" id="2282169"/>
    <lineage>
        <taxon>Bacteria</taxon>
        <taxon>Bacillati</taxon>
        <taxon>Cyanobacteriota</taxon>
        <taxon>Cyanophyceae</taxon>
        <taxon>Oscillatoriophycideae</taxon>
        <taxon>Oscillatoriales</taxon>
    </lineage>
</organism>
<comment type="caution">
    <text evidence="1">The sequence shown here is derived from an EMBL/GenBank/DDBJ whole genome shotgun (WGS) entry which is preliminary data.</text>
</comment>
<dbReference type="SUPFAM" id="SSF52172">
    <property type="entry name" value="CheY-like"/>
    <property type="match status" value="1"/>
</dbReference>
<dbReference type="InterPro" id="IPR011006">
    <property type="entry name" value="CheY-like_superfamily"/>
</dbReference>
<dbReference type="Gene3D" id="3.40.50.2300">
    <property type="match status" value="1"/>
</dbReference>
<sequence length="138" mass="15494">MTSRLILLVNESNAEEEKVIRLCLNHVAGWNVVSISSKYKELSLLLKNQPDAIIINALLTNINGLSSNQTGLIHNLKKHPVTQSSPILLLIDTANWLTTVQFKTWRIAGAIVKPFDPITLPLQIMSMLGWNEPQERLM</sequence>
<protein>
    <submittedName>
        <fullName evidence="1">Response regulator</fullName>
    </submittedName>
</protein>